<dbReference type="Proteomes" id="UP000247409">
    <property type="component" value="Unassembled WGS sequence"/>
</dbReference>
<evidence type="ECO:0000256" key="4">
    <source>
        <dbReference type="ARBA" id="ARBA00022692"/>
    </source>
</evidence>
<feature type="domain" description="CSC1/OSCA1-like 7TM region" evidence="8">
    <location>
        <begin position="468"/>
        <end position="741"/>
    </location>
</feature>
<comment type="caution">
    <text evidence="11">The sequence shown here is derived from an EMBL/GenBank/DDBJ whole genome shotgun (WGS) entry which is preliminary data.</text>
</comment>
<evidence type="ECO:0000256" key="1">
    <source>
        <dbReference type="ARBA" id="ARBA00004141"/>
    </source>
</evidence>
<dbReference type="AlphaFoldDB" id="A0A2V3INX8"/>
<reference evidence="11 12" key="1">
    <citation type="journal article" date="2018" name="Mol. Biol. Evol.">
        <title>Analysis of the draft genome of the red seaweed Gracilariopsis chorda provides insights into genome size evolution in Rhodophyta.</title>
        <authorList>
            <person name="Lee J."/>
            <person name="Yang E.C."/>
            <person name="Graf L."/>
            <person name="Yang J.H."/>
            <person name="Qiu H."/>
            <person name="Zel Zion U."/>
            <person name="Chan C.X."/>
            <person name="Stephens T.G."/>
            <person name="Weber A.P.M."/>
            <person name="Boo G.H."/>
            <person name="Boo S.M."/>
            <person name="Kim K.M."/>
            <person name="Shin Y."/>
            <person name="Jung M."/>
            <person name="Lee S.J."/>
            <person name="Yim H.S."/>
            <person name="Lee J.H."/>
            <person name="Bhattacharya D."/>
            <person name="Yoon H.S."/>
        </authorList>
    </citation>
    <scope>NUCLEOTIDE SEQUENCE [LARGE SCALE GENOMIC DNA]</scope>
    <source>
        <strain evidence="11 12">SKKU-2015</strain>
        <tissue evidence="11">Whole body</tissue>
    </source>
</reference>
<feature type="transmembrane region" description="Helical" evidence="7">
    <location>
        <begin position="470"/>
        <end position="490"/>
    </location>
</feature>
<organism evidence="11 12">
    <name type="scientific">Gracilariopsis chorda</name>
    <dbReference type="NCBI Taxonomy" id="448386"/>
    <lineage>
        <taxon>Eukaryota</taxon>
        <taxon>Rhodophyta</taxon>
        <taxon>Florideophyceae</taxon>
        <taxon>Rhodymeniophycidae</taxon>
        <taxon>Gracilariales</taxon>
        <taxon>Gracilariaceae</taxon>
        <taxon>Gracilariopsis</taxon>
    </lineage>
</organism>
<gene>
    <name evidence="11" type="ORF">BWQ96_06412</name>
</gene>
<feature type="transmembrane region" description="Helical" evidence="7">
    <location>
        <begin position="561"/>
        <end position="579"/>
    </location>
</feature>
<evidence type="ECO:0000256" key="3">
    <source>
        <dbReference type="ARBA" id="ARBA00022448"/>
    </source>
</evidence>
<dbReference type="EMBL" id="NBIV01000110">
    <property type="protein sequence ID" value="PXF43791.1"/>
    <property type="molecule type" value="Genomic_DNA"/>
</dbReference>
<evidence type="ECO:0000256" key="2">
    <source>
        <dbReference type="ARBA" id="ARBA00007779"/>
    </source>
</evidence>
<keyword evidence="3" id="KW-0813">Transport</keyword>
<feature type="transmembrane region" description="Helical" evidence="7">
    <location>
        <begin position="105"/>
        <end position="125"/>
    </location>
</feature>
<comment type="similarity">
    <text evidence="2">Belongs to the CSC1 (TC 1.A.17) family.</text>
</comment>
<dbReference type="Pfam" id="PF13967">
    <property type="entry name" value="RSN1_TM"/>
    <property type="match status" value="1"/>
</dbReference>
<feature type="transmembrane region" description="Helical" evidence="7">
    <location>
        <begin position="12"/>
        <end position="33"/>
    </location>
</feature>
<evidence type="ECO:0000259" key="9">
    <source>
        <dbReference type="Pfam" id="PF13967"/>
    </source>
</evidence>
<dbReference type="Pfam" id="PF02714">
    <property type="entry name" value="RSN1_7TM"/>
    <property type="match status" value="1"/>
</dbReference>
<evidence type="ECO:0000313" key="11">
    <source>
        <dbReference type="EMBL" id="PXF43791.1"/>
    </source>
</evidence>
<keyword evidence="4 7" id="KW-0812">Transmembrane</keyword>
<feature type="domain" description="CSC1/OSCA1-like cytosolic" evidence="10">
    <location>
        <begin position="200"/>
        <end position="456"/>
    </location>
</feature>
<feature type="transmembrane region" description="Helical" evidence="7">
    <location>
        <begin position="159"/>
        <end position="185"/>
    </location>
</feature>
<dbReference type="OrthoDB" id="1689567at2759"/>
<evidence type="ECO:0000256" key="6">
    <source>
        <dbReference type="ARBA" id="ARBA00023136"/>
    </source>
</evidence>
<keyword evidence="12" id="KW-1185">Reference proteome</keyword>
<name>A0A2V3INX8_9FLOR</name>
<feature type="transmembrane region" description="Helical" evidence="7">
    <location>
        <begin position="716"/>
        <end position="733"/>
    </location>
</feature>
<dbReference type="InterPro" id="IPR027815">
    <property type="entry name" value="CSC1/OSCA1-like_cyt"/>
</dbReference>
<dbReference type="InterPro" id="IPR032880">
    <property type="entry name" value="CSC1/OSCA1-like_N"/>
</dbReference>
<dbReference type="InterPro" id="IPR045122">
    <property type="entry name" value="Csc1-like"/>
</dbReference>
<protein>
    <submittedName>
        <fullName evidence="11">CSC1-like protein</fullName>
    </submittedName>
</protein>
<evidence type="ECO:0000256" key="5">
    <source>
        <dbReference type="ARBA" id="ARBA00022989"/>
    </source>
</evidence>
<feature type="transmembrane region" description="Helical" evidence="7">
    <location>
        <begin position="521"/>
        <end position="541"/>
    </location>
</feature>
<evidence type="ECO:0000259" key="8">
    <source>
        <dbReference type="Pfam" id="PF02714"/>
    </source>
</evidence>
<proteinExistence type="inferred from homology"/>
<feature type="domain" description="CSC1/OSCA1-like N-terminal transmembrane" evidence="9">
    <location>
        <begin position="16"/>
        <end position="178"/>
    </location>
</feature>
<feature type="transmembrane region" description="Helical" evidence="7">
    <location>
        <begin position="745"/>
        <end position="768"/>
    </location>
</feature>
<evidence type="ECO:0000313" key="12">
    <source>
        <dbReference type="Proteomes" id="UP000247409"/>
    </source>
</evidence>
<comment type="subcellular location">
    <subcellularLocation>
        <location evidence="1">Membrane</location>
        <topology evidence="1">Multi-pass membrane protein</topology>
    </subcellularLocation>
</comment>
<evidence type="ECO:0000256" key="7">
    <source>
        <dbReference type="SAM" id="Phobius"/>
    </source>
</evidence>
<dbReference type="GO" id="GO:0005886">
    <property type="term" value="C:plasma membrane"/>
    <property type="evidence" value="ECO:0007669"/>
    <property type="project" value="TreeGrafter"/>
</dbReference>
<accession>A0A2V3INX8</accession>
<dbReference type="PANTHER" id="PTHR13018">
    <property type="entry name" value="PROBABLE MEMBRANE PROTEIN DUF221-RELATED"/>
    <property type="match status" value="1"/>
</dbReference>
<keyword evidence="6 7" id="KW-0472">Membrane</keyword>
<dbReference type="InterPro" id="IPR003864">
    <property type="entry name" value="CSC1/OSCA1-like_7TM"/>
</dbReference>
<keyword evidence="5 7" id="KW-1133">Transmembrane helix</keyword>
<dbReference type="GO" id="GO:0005227">
    <property type="term" value="F:calcium-activated cation channel activity"/>
    <property type="evidence" value="ECO:0007669"/>
    <property type="project" value="InterPro"/>
</dbReference>
<dbReference type="Pfam" id="PF14703">
    <property type="entry name" value="PHM7_cyt"/>
    <property type="match status" value="1"/>
</dbReference>
<dbReference type="PANTHER" id="PTHR13018:SF5">
    <property type="entry name" value="RE44586P"/>
    <property type="match status" value="1"/>
</dbReference>
<dbReference type="STRING" id="448386.A0A2V3INX8"/>
<evidence type="ECO:0000259" key="10">
    <source>
        <dbReference type="Pfam" id="PF14703"/>
    </source>
</evidence>
<sequence length="845" mass="94125">MVPSIDSGLLALLWVFGLGTLATSLSLILFDYLRPRIPDIYDRRRNVLPRDKLGFALDDGRHKAPPPPSFRPYAWIGHVFTIPDHSLKDTHGLDTVMLLRFYRSCAWLCIHIGIFTTFVLIPVYATASKKNLPPRNPWRVFGIRILSLANVPRTDSWRLMLVIIFDLCITIYVLTFIVTQLNYLVRMRREYRASDHPSNYAVIVQDVPTRFTNSEMLYDFFNSIFPNMVKSVKFIPVCTKLTKYRREYWTAVRNRQRCSAVLETNDSASSTLAAFMDKYMPAMIGKKSSGPSSSASNQAVAQDITPPSPTCPPLCPPIGAAVRPHSCKPRSVNSSAYAGPTVEESLANMANGANVLGFDALTKLLNQSARAVQRTIMNEPEECVRYWTGKERKLLYKIEQERRRTEAFDTYSSTRAAIVTLKRKHEASMAAQCSFSSSYVNWFVSLVPDVHAMNWDAFSISIRTVLVRKLVAIGLTAALIVFWVIPTALIQTLANIESLSKTSAFAWLGFVNKLTPEVSGFLQGLLPALVLELVMVLVPKVIRRIVMLQRLSSQVEIEKQVLRNMIAFLYFSHLIYIVLSGSLLEYSDRIIRNPSNIVRILGTSIPEQGTFMMNVILLATLVQTPLEVVQLGRVLKRWVGMKRAWTGRDREIVNAGGSLADHFQTYAYGTIFVVLAIVYSTLAPVMIVICALFFTFSYTVLKYNLTYTFTKPWEGFAALHHIALQGITIGLIVKQMSMGGYMSVMGQATLATLEFVSAAITITVVVLWGKKVVPVLEYGAVEDLATGLGGKNDEVGRGASKKRSIMSDSSCSDEIAAEMYVHPSFSPVKQIGDEKGEGSGVGGCV</sequence>
<feature type="transmembrane region" description="Helical" evidence="7">
    <location>
        <begin position="671"/>
        <end position="696"/>
    </location>
</feature>